<feature type="transmembrane region" description="Helical" evidence="2">
    <location>
        <begin position="461"/>
        <end position="484"/>
    </location>
</feature>
<evidence type="ECO:0000256" key="2">
    <source>
        <dbReference type="SAM" id="Phobius"/>
    </source>
</evidence>
<proteinExistence type="predicted"/>
<feature type="transmembrane region" description="Helical" evidence="2">
    <location>
        <begin position="414"/>
        <end position="431"/>
    </location>
</feature>
<comment type="caution">
    <text evidence="3">The sequence shown here is derived from an EMBL/GenBank/DDBJ whole genome shotgun (WGS) entry which is preliminary data.</text>
</comment>
<evidence type="ECO:0000256" key="1">
    <source>
        <dbReference type="SAM" id="MobiDB-lite"/>
    </source>
</evidence>
<keyword evidence="2" id="KW-1133">Transmembrane helix</keyword>
<name>A0AA40EJH2_9PEZI</name>
<dbReference type="Proteomes" id="UP001172155">
    <property type="component" value="Unassembled WGS sequence"/>
</dbReference>
<dbReference type="Gene3D" id="1.20.58.340">
    <property type="entry name" value="Magnesium transport protein CorA, transmembrane region"/>
    <property type="match status" value="1"/>
</dbReference>
<protein>
    <recommendedName>
        <fullName evidence="5">Cora-domain-containing protein</fullName>
    </recommendedName>
</protein>
<keyword evidence="2" id="KW-0472">Membrane</keyword>
<keyword evidence="4" id="KW-1185">Reference proteome</keyword>
<evidence type="ECO:0008006" key="5">
    <source>
        <dbReference type="Google" id="ProtNLM"/>
    </source>
</evidence>
<dbReference type="AlphaFoldDB" id="A0AA40EJH2"/>
<accession>A0AA40EJH2</accession>
<organism evidence="3 4">
    <name type="scientific">Schizothecium vesticola</name>
    <dbReference type="NCBI Taxonomy" id="314040"/>
    <lineage>
        <taxon>Eukaryota</taxon>
        <taxon>Fungi</taxon>
        <taxon>Dikarya</taxon>
        <taxon>Ascomycota</taxon>
        <taxon>Pezizomycotina</taxon>
        <taxon>Sordariomycetes</taxon>
        <taxon>Sordariomycetidae</taxon>
        <taxon>Sordariales</taxon>
        <taxon>Schizotheciaceae</taxon>
        <taxon>Schizothecium</taxon>
    </lineage>
</organism>
<sequence>MTLACLYQTCAISIESKYFSTFKMTEQATFGGPTPPKARNLSVTGSLGFSGLAGSSSSADCRTRSNDYAQALRKQSSSHRATTLGGPGGATSSQDIGAASIFEHRRLARSAVEGGIDRTTDVRTPTSFDEIDRWLDGHVERALAAATAAASSRLLAETHSSSTISVLFLDEKKCAKVLGQDFALNRLLPKLKITGWCTSHYMSTYCRYPLPLDADCDDEAVQPVWDWRYNLSHPFDWDLLWAYLPTTRTTVAIVRTWFDGYDTSFTHLENEIKDFEGPTLAHPMLFGMLALQVLASDAMGGVREKGNVIYEAQTLTGFHQYARLRATNSDGDTICFDLGGVSRRVIGAASNMTGWENAAVQLAKFARFAQAENKRYETTSYADSTDVRRLGTYLDQQAEKLMGDLDGAYHDARAWLATANFLLMGILNVLGQEDSRVNIELAKDQKRIAEETKRDSTAMTAIAVVTMFFLPGTFTASFFALPYFEPDVETYGWEHFWVYWVVTIPLTLITLGVWSYHTRFVHAAVPRDGDRRSRDETLIESEDPKNPDRKQRRVSITEWLLKMRNRPDGPQVV</sequence>
<feature type="transmembrane region" description="Helical" evidence="2">
    <location>
        <begin position="496"/>
        <end position="517"/>
    </location>
</feature>
<reference evidence="3" key="1">
    <citation type="submission" date="2023-06" db="EMBL/GenBank/DDBJ databases">
        <title>Genome-scale phylogeny and comparative genomics of the fungal order Sordariales.</title>
        <authorList>
            <consortium name="Lawrence Berkeley National Laboratory"/>
            <person name="Hensen N."/>
            <person name="Bonometti L."/>
            <person name="Westerberg I."/>
            <person name="Brannstrom I.O."/>
            <person name="Guillou S."/>
            <person name="Cros-Aarteil S."/>
            <person name="Calhoun S."/>
            <person name="Haridas S."/>
            <person name="Kuo A."/>
            <person name="Mondo S."/>
            <person name="Pangilinan J."/>
            <person name="Riley R."/>
            <person name="LaButti K."/>
            <person name="Andreopoulos B."/>
            <person name="Lipzen A."/>
            <person name="Chen C."/>
            <person name="Yanf M."/>
            <person name="Daum C."/>
            <person name="Ng V."/>
            <person name="Clum A."/>
            <person name="Steindorff A."/>
            <person name="Ohm R."/>
            <person name="Martin F."/>
            <person name="Silar P."/>
            <person name="Natvig D."/>
            <person name="Lalanne C."/>
            <person name="Gautier V."/>
            <person name="Ament-velasquez S.L."/>
            <person name="Kruys A."/>
            <person name="Hutchinson M.I."/>
            <person name="Powell A.J."/>
            <person name="Barry K."/>
            <person name="Miller A.N."/>
            <person name="Grigoriev I.V."/>
            <person name="Debuchy R."/>
            <person name="Gladieux P."/>
            <person name="Thoren M.H."/>
            <person name="Johannesson H."/>
        </authorList>
    </citation>
    <scope>NUCLEOTIDE SEQUENCE</scope>
    <source>
        <strain evidence="3">SMH3187-1</strain>
    </source>
</reference>
<gene>
    <name evidence="3" type="ORF">B0T18DRAFT_209892</name>
</gene>
<feature type="region of interest" description="Disordered" evidence="1">
    <location>
        <begin position="532"/>
        <end position="551"/>
    </location>
</feature>
<dbReference type="EMBL" id="JAUKUD010000006">
    <property type="protein sequence ID" value="KAK0740478.1"/>
    <property type="molecule type" value="Genomic_DNA"/>
</dbReference>
<feature type="compositionally biased region" description="Basic and acidic residues" evidence="1">
    <location>
        <begin position="532"/>
        <end position="549"/>
    </location>
</feature>
<evidence type="ECO:0000313" key="3">
    <source>
        <dbReference type="EMBL" id="KAK0740478.1"/>
    </source>
</evidence>
<feature type="region of interest" description="Disordered" evidence="1">
    <location>
        <begin position="73"/>
        <end position="94"/>
    </location>
</feature>
<keyword evidence="2" id="KW-0812">Transmembrane</keyword>
<evidence type="ECO:0000313" key="4">
    <source>
        <dbReference type="Proteomes" id="UP001172155"/>
    </source>
</evidence>